<dbReference type="Proteomes" id="UP000034562">
    <property type="component" value="Unassembled WGS sequence"/>
</dbReference>
<evidence type="ECO:0000313" key="1">
    <source>
        <dbReference type="EMBL" id="KKR70064.1"/>
    </source>
</evidence>
<comment type="caution">
    <text evidence="1">The sequence shown here is derived from an EMBL/GenBank/DDBJ whole genome shotgun (WGS) entry which is preliminary data.</text>
</comment>
<proteinExistence type="predicted"/>
<dbReference type="AlphaFoldDB" id="A0A0G0SZ58"/>
<name>A0A0G0SZ58_9BACT</name>
<reference evidence="1 2" key="1">
    <citation type="journal article" date="2015" name="Nature">
        <title>rRNA introns, odd ribosomes, and small enigmatic genomes across a large radiation of phyla.</title>
        <authorList>
            <person name="Brown C.T."/>
            <person name="Hug L.A."/>
            <person name="Thomas B.C."/>
            <person name="Sharon I."/>
            <person name="Castelle C.J."/>
            <person name="Singh A."/>
            <person name="Wilkins M.J."/>
            <person name="Williams K.H."/>
            <person name="Banfield J.F."/>
        </authorList>
    </citation>
    <scope>NUCLEOTIDE SEQUENCE [LARGE SCALE GENOMIC DNA]</scope>
</reference>
<organism evidence="1 2">
    <name type="scientific">Candidatus Woesebacteria bacterium GW2011_GWA2_40_7b</name>
    <dbReference type="NCBI Taxonomy" id="1618563"/>
    <lineage>
        <taxon>Bacteria</taxon>
        <taxon>Candidatus Woeseibacteriota</taxon>
    </lineage>
</organism>
<dbReference type="STRING" id="1618563.UU12_C0030G0004"/>
<sequence length="94" mass="10656">MNPERLKCYENCPFRKTSLIRPCADEVFDENSVCIENIKTDPALAKFGEVTPYAGMDELMNHQVEIQKSVEDEKGVPKKIFVANVSFGIVTLQF</sequence>
<dbReference type="EMBL" id="LBZK01000030">
    <property type="protein sequence ID" value="KKR70064.1"/>
    <property type="molecule type" value="Genomic_DNA"/>
</dbReference>
<gene>
    <name evidence="1" type="ORF">UU12_C0030G0004</name>
</gene>
<evidence type="ECO:0000313" key="2">
    <source>
        <dbReference type="Proteomes" id="UP000034562"/>
    </source>
</evidence>
<accession>A0A0G0SZ58</accession>
<protein>
    <submittedName>
        <fullName evidence="1">Uncharacterized protein</fullName>
    </submittedName>
</protein>